<dbReference type="NCBIfam" id="TIGR01460">
    <property type="entry name" value="HAD-SF-IIA"/>
    <property type="match status" value="1"/>
</dbReference>
<dbReference type="Proteomes" id="UP000230605">
    <property type="component" value="Chromosome 2"/>
</dbReference>
<dbReference type="Pfam" id="PF13344">
    <property type="entry name" value="Hydrolase_6"/>
    <property type="match status" value="1"/>
</dbReference>
<evidence type="ECO:0000313" key="2">
    <source>
        <dbReference type="EMBL" id="WPA97962.1"/>
    </source>
</evidence>
<gene>
    <name evidence="1" type="ORF">CB0940_05419</name>
    <name evidence="2" type="ORF">RHO25_002573</name>
</gene>
<keyword evidence="4" id="KW-1185">Reference proteome</keyword>
<keyword evidence="1" id="KW-0808">Transferase</keyword>
<name>A0A2G5HYJ1_CERBT</name>
<dbReference type="InterPro" id="IPR006353">
    <property type="entry name" value="HAD-SF_hydro_IIA_CECR5"/>
</dbReference>
<dbReference type="GO" id="GO:0046474">
    <property type="term" value="P:glycerophospholipid biosynthetic process"/>
    <property type="evidence" value="ECO:0007669"/>
    <property type="project" value="TreeGrafter"/>
</dbReference>
<dbReference type="EMBL" id="LKMD01000102">
    <property type="protein sequence ID" value="PIA97615.1"/>
    <property type="molecule type" value="Genomic_DNA"/>
</dbReference>
<dbReference type="InterPro" id="IPR023214">
    <property type="entry name" value="HAD_sf"/>
</dbReference>
<dbReference type="PANTHER" id="PTHR14269:SF57">
    <property type="entry name" value="SUPERFAMILY HYDROLASE, PUTATIVE (AFU_ORTHOLOGUE AFUA_2G02580)-RELATED"/>
    <property type="match status" value="1"/>
</dbReference>
<dbReference type="EMBL" id="CP134185">
    <property type="protein sequence ID" value="WPA97962.1"/>
    <property type="molecule type" value="Genomic_DNA"/>
</dbReference>
<organism evidence="1 3">
    <name type="scientific">Cercospora beticola</name>
    <name type="common">Sugarbeet leaf spot fungus</name>
    <dbReference type="NCBI Taxonomy" id="122368"/>
    <lineage>
        <taxon>Eukaryota</taxon>
        <taxon>Fungi</taxon>
        <taxon>Dikarya</taxon>
        <taxon>Ascomycota</taxon>
        <taxon>Pezizomycotina</taxon>
        <taxon>Dothideomycetes</taxon>
        <taxon>Dothideomycetidae</taxon>
        <taxon>Mycosphaerellales</taxon>
        <taxon>Mycosphaerellaceae</taxon>
        <taxon>Cercospora</taxon>
    </lineage>
</organism>
<protein>
    <submittedName>
        <fullName evidence="1">Putative CDP-alcohol phosphatidyltransferase class-I family protein</fullName>
    </submittedName>
</protein>
<dbReference type="PANTHER" id="PTHR14269">
    <property type="entry name" value="CDP-DIACYLGLYCEROL--GLYCEROL-3-PHOSPHATE 3-PHOSPHATIDYLTRANSFERASE-RELATED"/>
    <property type="match status" value="1"/>
</dbReference>
<dbReference type="InterPro" id="IPR006357">
    <property type="entry name" value="HAD-SF_hydro_IIA"/>
</dbReference>
<dbReference type="Proteomes" id="UP001302367">
    <property type="component" value="Chromosome 2"/>
</dbReference>
<dbReference type="InterPro" id="IPR050324">
    <property type="entry name" value="CDP-alcohol_PTase-I"/>
</dbReference>
<dbReference type="Pfam" id="PF13242">
    <property type="entry name" value="Hydrolase_like"/>
    <property type="match status" value="1"/>
</dbReference>
<evidence type="ECO:0000313" key="4">
    <source>
        <dbReference type="Proteomes" id="UP001302367"/>
    </source>
</evidence>
<dbReference type="SUPFAM" id="SSF56784">
    <property type="entry name" value="HAD-like"/>
    <property type="match status" value="1"/>
</dbReference>
<dbReference type="AlphaFoldDB" id="A0A2G5HYJ1"/>
<evidence type="ECO:0000313" key="3">
    <source>
        <dbReference type="Proteomes" id="UP000230605"/>
    </source>
</evidence>
<proteinExistence type="predicted"/>
<sequence>MASTTTKLRPFVSSFTTRATRCSAPAILPQWQQQQQIRQTRAYQSHPIPQVTNSGIPNFAFAFDIDGVLLRESAPLPGAAAALSYLQSEKIPFILLTNGGGRTEAARIADVAKKLDLAGLDESLIVQSHSPFRELSQLHDKTVLVVGGERDNCQRVAETYGFKHAVTPGDLVAAYPEIWPFNRPFQEYYKTFARPLPIPLYSPTGNPVLDEGKSLKIDAVFVYNDPRDWGLDASVILDCLLSEKGFLGTVSGKNGNEKLANRGYLQDGQPKVWFSNPDLWWAAGYHLSRLGQGGFQAAFRGLWDTVTDGADLSGQTETIGKPNQGTYEYAERQLLRARRGLFGSKVSGLRDPLKRVYMIGDNPESDIAGANNYRSPYSSEWRSILVKTGVWREGTTPTHKPHIVQNNVLDAVRWAVEDAKANGATV</sequence>
<dbReference type="OrthoDB" id="270009at2759"/>
<dbReference type="GO" id="GO:0016740">
    <property type="term" value="F:transferase activity"/>
    <property type="evidence" value="ECO:0007669"/>
    <property type="project" value="UniProtKB-KW"/>
</dbReference>
<reference evidence="1 3" key="1">
    <citation type="submission" date="2015-10" db="EMBL/GenBank/DDBJ databases">
        <title>The cercosporin biosynthetic gene cluster was horizontally transferred to several fungal lineages and shown to be expanded in Cercospora beticola based on microsynteny with recipient genomes.</title>
        <authorList>
            <person name="De Jonge R."/>
            <person name="Ebert M.K."/>
            <person name="Suttle J.C."/>
            <person name="Jurick Ii W.M."/>
            <person name="Secor G.A."/>
            <person name="Thomma B.P."/>
            <person name="Van De Peer Y."/>
            <person name="Bolton M.D."/>
        </authorList>
    </citation>
    <scope>NUCLEOTIDE SEQUENCE [LARGE SCALE GENOMIC DNA]</scope>
    <source>
        <strain evidence="1 3">09-40</strain>
    </source>
</reference>
<dbReference type="Gene3D" id="3.40.50.1000">
    <property type="entry name" value="HAD superfamily/HAD-like"/>
    <property type="match status" value="2"/>
</dbReference>
<accession>A0A2G5HYJ1</accession>
<dbReference type="NCBIfam" id="TIGR01456">
    <property type="entry name" value="CECR5"/>
    <property type="match status" value="1"/>
</dbReference>
<dbReference type="GO" id="GO:0005739">
    <property type="term" value="C:mitochondrion"/>
    <property type="evidence" value="ECO:0007669"/>
    <property type="project" value="TreeGrafter"/>
</dbReference>
<reference evidence="2 4" key="2">
    <citation type="submission" date="2023-09" db="EMBL/GenBank/DDBJ databases">
        <title>Complete-Gapless Cercospora beticola genome.</title>
        <authorList>
            <person name="Wyatt N.A."/>
            <person name="Spanner R.E."/>
            <person name="Bolton M.D."/>
        </authorList>
    </citation>
    <scope>NUCLEOTIDE SEQUENCE [LARGE SCALE GENOMIC DNA]</scope>
    <source>
        <strain evidence="2">Cb09-40</strain>
    </source>
</reference>
<dbReference type="InterPro" id="IPR036412">
    <property type="entry name" value="HAD-like_sf"/>
</dbReference>
<evidence type="ECO:0000313" key="1">
    <source>
        <dbReference type="EMBL" id="PIA97615.1"/>
    </source>
</evidence>